<gene>
    <name evidence="2" type="ORF">ARMOST_15258</name>
</gene>
<dbReference type="Proteomes" id="UP000219338">
    <property type="component" value="Unassembled WGS sequence"/>
</dbReference>
<evidence type="ECO:0000256" key="1">
    <source>
        <dbReference type="SAM" id="Phobius"/>
    </source>
</evidence>
<keyword evidence="1" id="KW-0812">Transmembrane</keyword>
<protein>
    <submittedName>
        <fullName evidence="2">Uncharacterized protein</fullName>
    </submittedName>
</protein>
<name>A0A284RSW8_ARMOS</name>
<keyword evidence="3" id="KW-1185">Reference proteome</keyword>
<accession>A0A284RSW8</accession>
<dbReference type="AlphaFoldDB" id="A0A284RSW8"/>
<evidence type="ECO:0000313" key="3">
    <source>
        <dbReference type="Proteomes" id="UP000219338"/>
    </source>
</evidence>
<dbReference type="OrthoDB" id="10357258at2759"/>
<sequence>MDSLPSTVVAPLSLIVASLACVYLYRRRMIPGIIHPESDFWIFLIGACLIISFSPLVDYVGDLLRMENSVHSLGPLWVESIRKISADLSELCTDNDMDAVSRAKLQQAFSCRVEISHMIAYAEKGVYTSNSLYAIDDQVAKLALTEGTFRKSLERTLVALHGSFTSIDRCVIEGGLLPENDAAPTGLSSYLPELRIRLEETAATHRATGNLSMVLSNLCLLSMREKQGLEAQTMAYQTVHTWMGVSVAKFEAILHAISVMENLSHEVCGGWKAAILVAKQVHQFLVILELSMHRIVGDEGWTTDGSAEFHGMLAKGIMGVENLYEDLAFTRQREDLFL</sequence>
<feature type="transmembrane region" description="Helical" evidence="1">
    <location>
        <begin position="6"/>
        <end position="26"/>
    </location>
</feature>
<organism evidence="2 3">
    <name type="scientific">Armillaria ostoyae</name>
    <name type="common">Armillaria root rot fungus</name>
    <dbReference type="NCBI Taxonomy" id="47428"/>
    <lineage>
        <taxon>Eukaryota</taxon>
        <taxon>Fungi</taxon>
        <taxon>Dikarya</taxon>
        <taxon>Basidiomycota</taxon>
        <taxon>Agaricomycotina</taxon>
        <taxon>Agaricomycetes</taxon>
        <taxon>Agaricomycetidae</taxon>
        <taxon>Agaricales</taxon>
        <taxon>Marasmiineae</taxon>
        <taxon>Physalacriaceae</taxon>
        <taxon>Armillaria</taxon>
    </lineage>
</organism>
<dbReference type="EMBL" id="FUEG01000015">
    <property type="protein sequence ID" value="SJL11847.1"/>
    <property type="molecule type" value="Genomic_DNA"/>
</dbReference>
<feature type="transmembrane region" description="Helical" evidence="1">
    <location>
        <begin position="38"/>
        <end position="57"/>
    </location>
</feature>
<keyword evidence="1" id="KW-1133">Transmembrane helix</keyword>
<proteinExistence type="predicted"/>
<evidence type="ECO:0000313" key="2">
    <source>
        <dbReference type="EMBL" id="SJL11847.1"/>
    </source>
</evidence>
<keyword evidence="1" id="KW-0472">Membrane</keyword>
<reference evidence="3" key="1">
    <citation type="journal article" date="2017" name="Nat. Ecol. Evol.">
        <title>Genome expansion and lineage-specific genetic innovations in the forest pathogenic fungi Armillaria.</title>
        <authorList>
            <person name="Sipos G."/>
            <person name="Prasanna A.N."/>
            <person name="Walter M.C."/>
            <person name="O'Connor E."/>
            <person name="Balint B."/>
            <person name="Krizsan K."/>
            <person name="Kiss B."/>
            <person name="Hess J."/>
            <person name="Varga T."/>
            <person name="Slot J."/>
            <person name="Riley R."/>
            <person name="Boka B."/>
            <person name="Rigling D."/>
            <person name="Barry K."/>
            <person name="Lee J."/>
            <person name="Mihaltcheva S."/>
            <person name="LaButti K."/>
            <person name="Lipzen A."/>
            <person name="Waldron R."/>
            <person name="Moloney N.M."/>
            <person name="Sperisen C."/>
            <person name="Kredics L."/>
            <person name="Vagvoelgyi C."/>
            <person name="Patrignani A."/>
            <person name="Fitzpatrick D."/>
            <person name="Nagy I."/>
            <person name="Doyle S."/>
            <person name="Anderson J.B."/>
            <person name="Grigoriev I.V."/>
            <person name="Gueldener U."/>
            <person name="Muensterkoetter M."/>
            <person name="Nagy L.G."/>
        </authorList>
    </citation>
    <scope>NUCLEOTIDE SEQUENCE [LARGE SCALE GENOMIC DNA]</scope>
    <source>
        <strain evidence="3">C18/9</strain>
    </source>
</reference>